<keyword evidence="8 15" id="KW-0472">Membrane</keyword>
<dbReference type="SUPFAM" id="SSF57845">
    <property type="entry name" value="B-box zinc-binding domain"/>
    <property type="match status" value="1"/>
</dbReference>
<dbReference type="GO" id="GO:0008270">
    <property type="term" value="F:zinc ion binding"/>
    <property type="evidence" value="ECO:0007669"/>
    <property type="project" value="UniProtKB-KW"/>
</dbReference>
<keyword evidence="6" id="KW-0862">Zinc</keyword>
<dbReference type="InterPro" id="IPR007110">
    <property type="entry name" value="Ig-like_dom"/>
</dbReference>
<dbReference type="SMART" id="SM00409">
    <property type="entry name" value="IG"/>
    <property type="match status" value="1"/>
</dbReference>
<dbReference type="GO" id="GO:0050863">
    <property type="term" value="P:regulation of T cell activation"/>
    <property type="evidence" value="ECO:0007669"/>
    <property type="project" value="UniProtKB-ARBA"/>
</dbReference>
<dbReference type="FunFam" id="2.60.40.10:FF:000088">
    <property type="entry name" value="Butyrophilin subfamily 1 member A1"/>
    <property type="match status" value="1"/>
</dbReference>
<dbReference type="PANTHER" id="PTHR25465">
    <property type="entry name" value="B-BOX DOMAIN CONTAINING"/>
    <property type="match status" value="1"/>
</dbReference>
<dbReference type="Gene3D" id="3.30.160.60">
    <property type="entry name" value="Classic Zinc Finger"/>
    <property type="match status" value="1"/>
</dbReference>
<dbReference type="Pfam" id="PF22705">
    <property type="entry name" value="C2-set_3"/>
    <property type="match status" value="1"/>
</dbReference>
<evidence type="ECO:0000313" key="18">
    <source>
        <dbReference type="EMBL" id="KAK6291857.1"/>
    </source>
</evidence>
<protein>
    <submittedName>
        <fullName evidence="18">Uncharacterized protein</fullName>
    </submittedName>
</protein>
<dbReference type="InterPro" id="IPR013783">
    <property type="entry name" value="Ig-like_fold"/>
</dbReference>
<dbReference type="Gene3D" id="2.60.40.10">
    <property type="entry name" value="Immunoglobulins"/>
    <property type="match status" value="2"/>
</dbReference>
<dbReference type="InterPro" id="IPR051051">
    <property type="entry name" value="E3_ubiq-ligase_TRIM/RNF"/>
</dbReference>
<dbReference type="GO" id="GO:0042110">
    <property type="term" value="P:T cell activation"/>
    <property type="evidence" value="ECO:0007669"/>
    <property type="project" value="UniProtKB-ARBA"/>
</dbReference>
<dbReference type="SMART" id="SM00406">
    <property type="entry name" value="IGv"/>
    <property type="match status" value="1"/>
</dbReference>
<dbReference type="SUPFAM" id="SSF49899">
    <property type="entry name" value="Concanavalin A-like lectins/glucanases"/>
    <property type="match status" value="1"/>
</dbReference>
<keyword evidence="11" id="KW-0393">Immunoglobulin domain</keyword>
<keyword evidence="10" id="KW-0325">Glycoprotein</keyword>
<dbReference type="FunFam" id="2.60.40.10:FF:000142">
    <property type="entry name" value="V-set domain-containing T-cell activation inhibitor 1"/>
    <property type="match status" value="1"/>
</dbReference>
<evidence type="ECO:0000256" key="2">
    <source>
        <dbReference type="ARBA" id="ARBA00022692"/>
    </source>
</evidence>
<dbReference type="InterPro" id="IPR013083">
    <property type="entry name" value="Znf_RING/FYVE/PHD"/>
</dbReference>
<dbReference type="GO" id="GO:1903037">
    <property type="term" value="P:regulation of leukocyte cell-cell adhesion"/>
    <property type="evidence" value="ECO:0007669"/>
    <property type="project" value="UniProtKB-ARBA"/>
</dbReference>
<proteinExistence type="inferred from homology"/>
<feature type="domain" description="RING-type" evidence="16">
    <location>
        <begin position="23"/>
        <end position="62"/>
    </location>
</feature>
<dbReference type="InterPro" id="IPR036179">
    <property type="entry name" value="Ig-like_dom_sf"/>
</dbReference>
<name>A0AAN8KG89_9TELE</name>
<dbReference type="Proteomes" id="UP001356427">
    <property type="component" value="Unassembled WGS sequence"/>
</dbReference>
<evidence type="ECO:0000256" key="7">
    <source>
        <dbReference type="ARBA" id="ARBA00022989"/>
    </source>
</evidence>
<comment type="subcellular location">
    <subcellularLocation>
        <location evidence="1">Membrane</location>
    </subcellularLocation>
</comment>
<dbReference type="Pfam" id="PF07686">
    <property type="entry name" value="V-set"/>
    <property type="match status" value="1"/>
</dbReference>
<feature type="domain" description="Ig-like" evidence="17">
    <location>
        <begin position="435"/>
        <end position="518"/>
    </location>
</feature>
<keyword evidence="2 15" id="KW-0812">Transmembrane</keyword>
<dbReference type="CDD" id="cd19769">
    <property type="entry name" value="Bbox2_TRIM16-like"/>
    <property type="match status" value="1"/>
</dbReference>
<evidence type="ECO:0000256" key="14">
    <source>
        <dbReference type="SAM" id="Coils"/>
    </source>
</evidence>
<dbReference type="PANTHER" id="PTHR25465:SF49">
    <property type="entry name" value="BLOODTHIRSTY-RELATED GENE FAMILY, MEMBER 1-RELATED"/>
    <property type="match status" value="1"/>
</dbReference>
<dbReference type="InterPro" id="IPR043136">
    <property type="entry name" value="B30.2/SPRY_sf"/>
</dbReference>
<reference evidence="18 19" key="1">
    <citation type="submission" date="2021-04" db="EMBL/GenBank/DDBJ databases">
        <authorList>
            <person name="De Guttry C."/>
            <person name="Zahm M."/>
            <person name="Klopp C."/>
            <person name="Cabau C."/>
            <person name="Louis A."/>
            <person name="Berthelot C."/>
            <person name="Parey E."/>
            <person name="Roest Crollius H."/>
            <person name="Montfort J."/>
            <person name="Robinson-Rechavi M."/>
            <person name="Bucao C."/>
            <person name="Bouchez O."/>
            <person name="Gislard M."/>
            <person name="Lluch J."/>
            <person name="Milhes M."/>
            <person name="Lampietro C."/>
            <person name="Lopez Roques C."/>
            <person name="Donnadieu C."/>
            <person name="Braasch I."/>
            <person name="Desvignes T."/>
            <person name="Postlethwait J."/>
            <person name="Bobe J."/>
            <person name="Wedekind C."/>
            <person name="Guiguen Y."/>
        </authorList>
    </citation>
    <scope>NUCLEOTIDE SEQUENCE [LARGE SCALE GENOMIC DNA]</scope>
    <source>
        <strain evidence="18">Cs_M1</strain>
        <tissue evidence="18">Blood</tissue>
    </source>
</reference>
<dbReference type="InterPro" id="IPR053896">
    <property type="entry name" value="BTN3A2-like_Ig-C"/>
</dbReference>
<evidence type="ECO:0000256" key="4">
    <source>
        <dbReference type="ARBA" id="ARBA00022729"/>
    </source>
</evidence>
<dbReference type="PROSITE" id="PS50835">
    <property type="entry name" value="IG_LIKE"/>
    <property type="match status" value="2"/>
</dbReference>
<organism evidence="18 19">
    <name type="scientific">Coregonus suidteri</name>
    <dbReference type="NCBI Taxonomy" id="861788"/>
    <lineage>
        <taxon>Eukaryota</taxon>
        <taxon>Metazoa</taxon>
        <taxon>Chordata</taxon>
        <taxon>Craniata</taxon>
        <taxon>Vertebrata</taxon>
        <taxon>Euteleostomi</taxon>
        <taxon>Actinopterygii</taxon>
        <taxon>Neopterygii</taxon>
        <taxon>Teleostei</taxon>
        <taxon>Protacanthopterygii</taxon>
        <taxon>Salmoniformes</taxon>
        <taxon>Salmonidae</taxon>
        <taxon>Coregoninae</taxon>
        <taxon>Coregonus</taxon>
    </lineage>
</organism>
<evidence type="ECO:0000259" key="16">
    <source>
        <dbReference type="PROSITE" id="PS50089"/>
    </source>
</evidence>
<dbReference type="Gene3D" id="3.30.40.10">
    <property type="entry name" value="Zinc/RING finger domain, C3HC4 (zinc finger)"/>
    <property type="match status" value="1"/>
</dbReference>
<gene>
    <name evidence="18" type="ORF">J4Q44_G00376420</name>
</gene>
<dbReference type="GO" id="GO:0016020">
    <property type="term" value="C:membrane"/>
    <property type="evidence" value="ECO:0007669"/>
    <property type="project" value="UniProtKB-SubCell"/>
</dbReference>
<sequence>MAFSSAVSISIDTPVLIEQHLNCSICLGLFKDPVTTPCGHTFCQSCMECNLHFNDLICPVCKKHLRRNPQVNIILSTLIQELKKAQERKPGEYSGAPGEVACDICTERKLKAHKSCLVCLASYCETHLGPHTSAGRLKGHRLVAPVEDLDGRACLTHGRPLELYSRAEGRCVCALCVEEGHEVISVETEWDRKKANLGSTKADMQERILKRETKLEEIRVSVEQCKAHVDRERREIDSVFKAVMAAVEETQREALRPLEERQQELEREAGELNQELWREIRELRETIGQLEDVADLEDHIDFLQTFPSLSGLGDGRDWTEVSVDTTLSFGTMRSSWSTMMERIKQELEKLSSVELERILKFALDVTLDPDTANTQLILSEDGKEYTFLVPAVRCIMESLIHKVCLLTFLIIFDATSSVADLSLIVPPDVVVASAGDDIILPCHLSPQSSAVAMDIRWFKDGEFTNPLYLYKSGMGEDGKSYKGRVSLFYQELERGNISLLLKNVKVSDSGRYKCQASHLDWIQEPAVVLQVTKQGSVPRISMRKHHRVFIQLSCSSENWYPEPHMLWTDLSGKEITSAETEIPKQKEGGDLYSITSHMRIGMDQLEGVTCVVMSQDQGTKMESALQMTEEFYLSRLPDRVYISAFVIPVFLALVCITASVLFVMHQKRDIQEKLKPIKEVKAELEEKKKELTKMDKLLGITGKIPDTVWTLMVYHHAVDVTLDRL</sequence>
<dbReference type="Pfam" id="PF25600">
    <property type="entry name" value="TRIM_CC"/>
    <property type="match status" value="1"/>
</dbReference>
<evidence type="ECO:0000256" key="9">
    <source>
        <dbReference type="ARBA" id="ARBA00023157"/>
    </source>
</evidence>
<feature type="transmembrane region" description="Helical" evidence="15">
    <location>
        <begin position="640"/>
        <end position="664"/>
    </location>
</feature>
<dbReference type="SMART" id="SM00184">
    <property type="entry name" value="RING"/>
    <property type="match status" value="1"/>
</dbReference>
<feature type="coiled-coil region" evidence="14">
    <location>
        <begin position="248"/>
        <end position="293"/>
    </location>
</feature>
<keyword evidence="4" id="KW-0732">Signal</keyword>
<comment type="similarity">
    <text evidence="12">Belongs to the SKINT family.</text>
</comment>
<keyword evidence="7 15" id="KW-1133">Transmembrane helix</keyword>
<accession>A0AAN8KG89</accession>
<evidence type="ECO:0000256" key="5">
    <source>
        <dbReference type="ARBA" id="ARBA00022771"/>
    </source>
</evidence>
<evidence type="ECO:0000259" key="17">
    <source>
        <dbReference type="PROSITE" id="PS50835"/>
    </source>
</evidence>
<evidence type="ECO:0000256" key="8">
    <source>
        <dbReference type="ARBA" id="ARBA00023136"/>
    </source>
</evidence>
<dbReference type="Gene3D" id="2.60.120.920">
    <property type="match status" value="1"/>
</dbReference>
<dbReference type="PROSITE" id="PS00518">
    <property type="entry name" value="ZF_RING_1"/>
    <property type="match status" value="1"/>
</dbReference>
<evidence type="ECO:0000256" key="15">
    <source>
        <dbReference type="SAM" id="Phobius"/>
    </source>
</evidence>
<feature type="domain" description="Ig-like" evidence="17">
    <location>
        <begin position="525"/>
        <end position="626"/>
    </location>
</feature>
<keyword evidence="14" id="KW-0175">Coiled coil</keyword>
<comment type="caution">
    <text evidence="18">The sequence shown here is derived from an EMBL/GenBank/DDBJ whole genome shotgun (WGS) entry which is preliminary data.</text>
</comment>
<evidence type="ECO:0000256" key="13">
    <source>
        <dbReference type="PROSITE-ProRule" id="PRU00175"/>
    </source>
</evidence>
<dbReference type="InterPro" id="IPR017907">
    <property type="entry name" value="Znf_RING_CS"/>
</dbReference>
<feature type="coiled-coil region" evidence="14">
    <location>
        <begin position="667"/>
        <end position="697"/>
    </location>
</feature>
<dbReference type="InterPro" id="IPR013106">
    <property type="entry name" value="Ig_V-set"/>
</dbReference>
<dbReference type="InterPro" id="IPR001841">
    <property type="entry name" value="Znf_RING"/>
</dbReference>
<evidence type="ECO:0000256" key="12">
    <source>
        <dbReference type="ARBA" id="ARBA00038221"/>
    </source>
</evidence>
<keyword evidence="5 13" id="KW-0863">Zinc-finger</keyword>
<dbReference type="SUPFAM" id="SSF57850">
    <property type="entry name" value="RING/U-box"/>
    <property type="match status" value="1"/>
</dbReference>
<keyword evidence="9" id="KW-1015">Disulfide bond</keyword>
<keyword evidence="3" id="KW-0479">Metal-binding</keyword>
<evidence type="ECO:0000256" key="11">
    <source>
        <dbReference type="ARBA" id="ARBA00023319"/>
    </source>
</evidence>
<evidence type="ECO:0000256" key="1">
    <source>
        <dbReference type="ARBA" id="ARBA00004370"/>
    </source>
</evidence>
<dbReference type="InterPro" id="IPR013320">
    <property type="entry name" value="ConA-like_dom_sf"/>
</dbReference>
<dbReference type="Pfam" id="PF13923">
    <property type="entry name" value="zf-C3HC4_2"/>
    <property type="match status" value="1"/>
</dbReference>
<evidence type="ECO:0000256" key="10">
    <source>
        <dbReference type="ARBA" id="ARBA00023180"/>
    </source>
</evidence>
<evidence type="ECO:0000313" key="19">
    <source>
        <dbReference type="Proteomes" id="UP001356427"/>
    </source>
</evidence>
<dbReference type="AlphaFoldDB" id="A0AAN8KG89"/>
<evidence type="ECO:0000256" key="6">
    <source>
        <dbReference type="ARBA" id="ARBA00022833"/>
    </source>
</evidence>
<dbReference type="PROSITE" id="PS50089">
    <property type="entry name" value="ZF_RING_2"/>
    <property type="match status" value="1"/>
</dbReference>
<evidence type="ECO:0000256" key="3">
    <source>
        <dbReference type="ARBA" id="ARBA00022723"/>
    </source>
</evidence>
<keyword evidence="19" id="KW-1185">Reference proteome</keyword>
<dbReference type="Gene3D" id="4.10.830.40">
    <property type="match status" value="1"/>
</dbReference>
<dbReference type="EMBL" id="JAGTTL010000039">
    <property type="protein sequence ID" value="KAK6291857.1"/>
    <property type="molecule type" value="Genomic_DNA"/>
</dbReference>
<dbReference type="InterPro" id="IPR058030">
    <property type="entry name" value="TRIM8/14/16/25/29/45/65_CC"/>
</dbReference>
<dbReference type="InterPro" id="IPR003599">
    <property type="entry name" value="Ig_sub"/>
</dbReference>
<dbReference type="SUPFAM" id="SSF48726">
    <property type="entry name" value="Immunoglobulin"/>
    <property type="match status" value="2"/>
</dbReference>